<gene>
    <name evidence="2" type="ORF">S01H1_00238</name>
</gene>
<reference evidence="2" key="1">
    <citation type="journal article" date="2014" name="Front. Microbiol.">
        <title>High frequency of phylogenetically diverse reductive dehalogenase-homologous genes in deep subseafloor sedimentary metagenomes.</title>
        <authorList>
            <person name="Kawai M."/>
            <person name="Futagami T."/>
            <person name="Toyoda A."/>
            <person name="Takaki Y."/>
            <person name="Nishi S."/>
            <person name="Hori S."/>
            <person name="Arai W."/>
            <person name="Tsubouchi T."/>
            <person name="Morono Y."/>
            <person name="Uchiyama I."/>
            <person name="Ito T."/>
            <person name="Fujiyama A."/>
            <person name="Inagaki F."/>
            <person name="Takami H."/>
        </authorList>
    </citation>
    <scope>NUCLEOTIDE SEQUENCE</scope>
    <source>
        <strain evidence="2">Expedition CK06-06</strain>
    </source>
</reference>
<dbReference type="InterPro" id="IPR008532">
    <property type="entry name" value="NFACT_RNA-bd"/>
</dbReference>
<dbReference type="PANTHER" id="PTHR15239">
    <property type="entry name" value="NUCLEAR EXPORT MEDIATOR FACTOR NEMF"/>
    <property type="match status" value="1"/>
</dbReference>
<dbReference type="GO" id="GO:1990112">
    <property type="term" value="C:RQC complex"/>
    <property type="evidence" value="ECO:0007669"/>
    <property type="project" value="TreeGrafter"/>
</dbReference>
<dbReference type="AlphaFoldDB" id="X0RRL0"/>
<dbReference type="Pfam" id="PF05670">
    <property type="entry name" value="NFACT-R_1"/>
    <property type="match status" value="1"/>
</dbReference>
<sequence length="129" mass="14505">MNQHIPKPIQIYTYELPNDWTVLVGKTDQDNDCLSIKLAHPQDWWFHVHGMPGSHVLLKRKENDEEPGTEIFKAVAAIAAYHSKARSGGTVPVSCTQARYVTKPRGAKPGTVTIRKERIIKVKPVLPLQ</sequence>
<dbReference type="PANTHER" id="PTHR15239:SF6">
    <property type="entry name" value="RIBOSOME QUALITY CONTROL COMPLEX SUBUNIT NEMF"/>
    <property type="match status" value="1"/>
</dbReference>
<dbReference type="EMBL" id="BARS01000077">
    <property type="protein sequence ID" value="GAF71413.1"/>
    <property type="molecule type" value="Genomic_DNA"/>
</dbReference>
<comment type="caution">
    <text evidence="2">The sequence shown here is derived from an EMBL/GenBank/DDBJ whole genome shotgun (WGS) entry which is preliminary data.</text>
</comment>
<proteinExistence type="predicted"/>
<feature type="domain" description="NFACT RNA-binding" evidence="1">
    <location>
        <begin position="15"/>
        <end position="115"/>
    </location>
</feature>
<evidence type="ECO:0000259" key="1">
    <source>
        <dbReference type="Pfam" id="PF05670"/>
    </source>
</evidence>
<dbReference type="InterPro" id="IPR051608">
    <property type="entry name" value="RQC_Subunit_NEMF"/>
</dbReference>
<organism evidence="2">
    <name type="scientific">marine sediment metagenome</name>
    <dbReference type="NCBI Taxonomy" id="412755"/>
    <lineage>
        <taxon>unclassified sequences</taxon>
        <taxon>metagenomes</taxon>
        <taxon>ecological metagenomes</taxon>
    </lineage>
</organism>
<dbReference type="GO" id="GO:0043023">
    <property type="term" value="F:ribosomal large subunit binding"/>
    <property type="evidence" value="ECO:0007669"/>
    <property type="project" value="TreeGrafter"/>
</dbReference>
<evidence type="ECO:0000313" key="2">
    <source>
        <dbReference type="EMBL" id="GAF71413.1"/>
    </source>
</evidence>
<name>X0RRL0_9ZZZZ</name>
<dbReference type="GO" id="GO:0072344">
    <property type="term" value="P:rescue of stalled ribosome"/>
    <property type="evidence" value="ECO:0007669"/>
    <property type="project" value="TreeGrafter"/>
</dbReference>
<accession>X0RRL0</accession>
<protein>
    <recommendedName>
        <fullName evidence="1">NFACT RNA-binding domain-containing protein</fullName>
    </recommendedName>
</protein>
<dbReference type="GO" id="GO:0000049">
    <property type="term" value="F:tRNA binding"/>
    <property type="evidence" value="ECO:0007669"/>
    <property type="project" value="TreeGrafter"/>
</dbReference>